<sequence length="102" mass="11352">MNTAIAQGKDWKLDNTEVVSYTNCCDVFLHGNLIARIGETWIELFDGGWQTVTTKSRLNAILDANGCGGERVFQKKGQWFVTVNDGSNNFATVPFFSGMRLN</sequence>
<protein>
    <submittedName>
        <fullName evidence="1">Uncharacterized protein</fullName>
    </submittedName>
</protein>
<organism evidence="1 2">
    <name type="scientific">Synechococcus phage S-SZBM1</name>
    <dbReference type="NCBI Taxonomy" id="2926475"/>
    <lineage>
        <taxon>Viruses</taxon>
        <taxon>Duplodnaviria</taxon>
        <taxon>Heunggongvirae</taxon>
        <taxon>Uroviricota</taxon>
        <taxon>Caudoviricetes</taxon>
        <taxon>Pantevenvirales</taxon>
        <taxon>Kyanoviridae</taxon>
        <taxon>Shenzhenivirus</taxon>
        <taxon>Shenzhenivirus sszbm1</taxon>
    </lineage>
</organism>
<proteinExistence type="predicted"/>
<accession>A0AC61TSB0</accession>
<name>A0AC61TSB0_9CAUD</name>
<dbReference type="EMBL" id="OL473597">
    <property type="protein sequence ID" value="UNH61125.1"/>
    <property type="molecule type" value="Genomic_DNA"/>
</dbReference>
<dbReference type="Proteomes" id="UP000829362">
    <property type="component" value="Segment"/>
</dbReference>
<evidence type="ECO:0000313" key="1">
    <source>
        <dbReference type="EMBL" id="UNH61125.1"/>
    </source>
</evidence>
<evidence type="ECO:0000313" key="2">
    <source>
        <dbReference type="Proteomes" id="UP000829362"/>
    </source>
</evidence>
<reference evidence="1" key="1">
    <citation type="submission" date="2021-11" db="EMBL/GenBank/DDBJ databases">
        <authorList>
            <person name="Rong C."/>
            <person name="Yang Y."/>
            <person name="Li S."/>
            <person name="Zhou K."/>
            <person name="Xu Y."/>
            <person name="Zhang R."/>
            <person name="Zhang Y."/>
        </authorList>
    </citation>
    <scope>NUCLEOTIDE SEQUENCE</scope>
</reference>
<keyword evidence="2" id="KW-1185">Reference proteome</keyword>
<gene>
    <name evidence="1" type="ORF">SSZBM1_8</name>
</gene>